<dbReference type="KEGG" id="pprt:ET464_01740"/>
<keyword evidence="3" id="KW-0597">Phosphoprotein</keyword>
<feature type="transmembrane region" description="Helical" evidence="9">
    <location>
        <begin position="31"/>
        <end position="50"/>
    </location>
</feature>
<evidence type="ECO:0000256" key="8">
    <source>
        <dbReference type="ARBA" id="ARBA00023012"/>
    </source>
</evidence>
<dbReference type="GO" id="GO:0016020">
    <property type="term" value="C:membrane"/>
    <property type="evidence" value="ECO:0007669"/>
    <property type="project" value="InterPro"/>
</dbReference>
<dbReference type="Pfam" id="PF07730">
    <property type="entry name" value="HisKA_3"/>
    <property type="match status" value="1"/>
</dbReference>
<dbReference type="RefSeq" id="WP_129437715.1">
    <property type="nucleotide sequence ID" value="NZ_CP035492.1"/>
</dbReference>
<dbReference type="PANTHER" id="PTHR24421:SF10">
    <property type="entry name" value="NITRATE_NITRITE SENSOR PROTEIN NARQ"/>
    <property type="match status" value="1"/>
</dbReference>
<dbReference type="PANTHER" id="PTHR24421">
    <property type="entry name" value="NITRATE/NITRITE SENSOR PROTEIN NARX-RELATED"/>
    <property type="match status" value="1"/>
</dbReference>
<feature type="domain" description="Signal transduction histidine kinase subgroup 3 dimerisation and phosphoacceptor" evidence="10">
    <location>
        <begin position="177"/>
        <end position="242"/>
    </location>
</feature>
<sequence length="370" mass="40860">MELWTVGNKLIVWFYVVAIAYFAGDKAPQSHVLYFLLYVGLNLIVHIAKAEQAKKALAAAVLLLLILAGKFETPYFWLLIPLSLLELAGFYVRRQWQALILVLAPLFFLPDELYVSYGFIALLVFFNNAVVRLYVKGLHVREGKLDDLRIRMQQLSRRLNDNAEFAEASEYLVKLEERNRLAQAIHDGLGHAMTGALIQMEAAKIMLSRDQAAAEGLLNNAIAISKDGIEQIRQTLKETKPQLEQLGFGRLRTAVERFGAKTGLQTTVIQQGDIAVITPLQWKVIYENVMEALTNSAKYAGATAVHIEVSVLNQYIKAVVSDDGEGAAKIVKGLGLIGMEERAAAVNGTVVADGNHGFTVTTLIPRAVNI</sequence>
<proteinExistence type="predicted"/>
<dbReference type="AlphaFoldDB" id="A0A4V0YET1"/>
<evidence type="ECO:0000256" key="4">
    <source>
        <dbReference type="ARBA" id="ARBA00022679"/>
    </source>
</evidence>
<evidence type="ECO:0000256" key="9">
    <source>
        <dbReference type="SAM" id="Phobius"/>
    </source>
</evidence>
<keyword evidence="8" id="KW-0902">Two-component regulatory system</keyword>
<gene>
    <name evidence="11" type="ORF">ET464_01740</name>
</gene>
<keyword evidence="9" id="KW-0812">Transmembrane</keyword>
<dbReference type="InterPro" id="IPR011712">
    <property type="entry name" value="Sig_transdc_His_kin_sub3_dim/P"/>
</dbReference>
<keyword evidence="9" id="KW-0472">Membrane</keyword>
<comment type="catalytic activity">
    <reaction evidence="1">
        <text>ATP + protein L-histidine = ADP + protein N-phospho-L-histidine.</text>
        <dbReference type="EC" id="2.7.13.3"/>
    </reaction>
</comment>
<dbReference type="GO" id="GO:0000155">
    <property type="term" value="F:phosphorelay sensor kinase activity"/>
    <property type="evidence" value="ECO:0007669"/>
    <property type="project" value="InterPro"/>
</dbReference>
<accession>A0A4V0YET1</accession>
<dbReference type="EMBL" id="CP035492">
    <property type="protein sequence ID" value="QAY65291.1"/>
    <property type="molecule type" value="Genomic_DNA"/>
</dbReference>
<dbReference type="GO" id="GO:0005524">
    <property type="term" value="F:ATP binding"/>
    <property type="evidence" value="ECO:0007669"/>
    <property type="project" value="UniProtKB-KW"/>
</dbReference>
<protein>
    <recommendedName>
        <fullName evidence="2">histidine kinase</fullName>
        <ecNumber evidence="2">2.7.13.3</ecNumber>
    </recommendedName>
</protein>
<evidence type="ECO:0000256" key="5">
    <source>
        <dbReference type="ARBA" id="ARBA00022741"/>
    </source>
</evidence>
<evidence type="ECO:0000313" key="12">
    <source>
        <dbReference type="Proteomes" id="UP000293568"/>
    </source>
</evidence>
<evidence type="ECO:0000259" key="10">
    <source>
        <dbReference type="Pfam" id="PF07730"/>
    </source>
</evidence>
<keyword evidence="7" id="KW-0067">ATP-binding</keyword>
<dbReference type="Proteomes" id="UP000293568">
    <property type="component" value="Chromosome"/>
</dbReference>
<dbReference type="Gene3D" id="3.30.565.10">
    <property type="entry name" value="Histidine kinase-like ATPase, C-terminal domain"/>
    <property type="match status" value="1"/>
</dbReference>
<dbReference type="SUPFAM" id="SSF55874">
    <property type="entry name" value="ATPase domain of HSP90 chaperone/DNA topoisomerase II/histidine kinase"/>
    <property type="match status" value="1"/>
</dbReference>
<evidence type="ECO:0000256" key="2">
    <source>
        <dbReference type="ARBA" id="ARBA00012438"/>
    </source>
</evidence>
<evidence type="ECO:0000256" key="7">
    <source>
        <dbReference type="ARBA" id="ARBA00022840"/>
    </source>
</evidence>
<keyword evidence="4" id="KW-0808">Transferase</keyword>
<feature type="transmembrane region" description="Helical" evidence="9">
    <location>
        <begin position="6"/>
        <end position="24"/>
    </location>
</feature>
<organism evidence="11 12">
    <name type="scientific">Paenibacillus protaetiae</name>
    <dbReference type="NCBI Taxonomy" id="2509456"/>
    <lineage>
        <taxon>Bacteria</taxon>
        <taxon>Bacillati</taxon>
        <taxon>Bacillota</taxon>
        <taxon>Bacilli</taxon>
        <taxon>Bacillales</taxon>
        <taxon>Paenibacillaceae</taxon>
        <taxon>Paenibacillus</taxon>
    </lineage>
</organism>
<keyword evidence="12" id="KW-1185">Reference proteome</keyword>
<evidence type="ECO:0000256" key="1">
    <source>
        <dbReference type="ARBA" id="ARBA00000085"/>
    </source>
</evidence>
<dbReference type="OrthoDB" id="199946at2"/>
<dbReference type="GO" id="GO:0046983">
    <property type="term" value="F:protein dimerization activity"/>
    <property type="evidence" value="ECO:0007669"/>
    <property type="project" value="InterPro"/>
</dbReference>
<evidence type="ECO:0000313" key="11">
    <source>
        <dbReference type="EMBL" id="QAY65291.1"/>
    </source>
</evidence>
<dbReference type="Gene3D" id="1.20.5.1930">
    <property type="match status" value="1"/>
</dbReference>
<evidence type="ECO:0000256" key="6">
    <source>
        <dbReference type="ARBA" id="ARBA00022777"/>
    </source>
</evidence>
<keyword evidence="5" id="KW-0547">Nucleotide-binding</keyword>
<keyword evidence="6 11" id="KW-0418">Kinase</keyword>
<evidence type="ECO:0000256" key="3">
    <source>
        <dbReference type="ARBA" id="ARBA00022553"/>
    </source>
</evidence>
<dbReference type="EC" id="2.7.13.3" evidence="2"/>
<feature type="transmembrane region" description="Helical" evidence="9">
    <location>
        <begin position="56"/>
        <end position="78"/>
    </location>
</feature>
<dbReference type="InterPro" id="IPR050482">
    <property type="entry name" value="Sensor_HK_TwoCompSys"/>
</dbReference>
<name>A0A4V0YET1_9BACL</name>
<keyword evidence="9" id="KW-1133">Transmembrane helix</keyword>
<dbReference type="CDD" id="cd16917">
    <property type="entry name" value="HATPase_UhpB-NarQ-NarX-like"/>
    <property type="match status" value="1"/>
</dbReference>
<reference evidence="11 12" key="1">
    <citation type="submission" date="2019-01" db="EMBL/GenBank/DDBJ databases">
        <title>Genome sequencing of strain FW100M-2.</title>
        <authorList>
            <person name="Heo J."/>
            <person name="Kim S.-J."/>
            <person name="Kim J.-S."/>
            <person name="Hong S.-B."/>
            <person name="Kwon S.-W."/>
        </authorList>
    </citation>
    <scope>NUCLEOTIDE SEQUENCE [LARGE SCALE GENOMIC DNA]</scope>
    <source>
        <strain evidence="11 12">FW100M-2</strain>
    </source>
</reference>
<dbReference type="InterPro" id="IPR036890">
    <property type="entry name" value="HATPase_C_sf"/>
</dbReference>
<feature type="transmembrane region" description="Helical" evidence="9">
    <location>
        <begin position="114"/>
        <end position="135"/>
    </location>
</feature>